<dbReference type="KEGG" id="crq:GCK72_012043"/>
<dbReference type="PANTHER" id="PTHR21503">
    <property type="entry name" value="F-BOX-CONTAINING HYPOTHETICAL PROTEIN C.ELEGANS"/>
    <property type="match status" value="1"/>
</dbReference>
<dbReference type="AlphaFoldDB" id="A0A6A5GLP2"/>
<dbReference type="PANTHER" id="PTHR21503:SF31">
    <property type="entry name" value="F-BOX DOMAIN-CONTAINING PROTEIN"/>
    <property type="match status" value="1"/>
</dbReference>
<proteinExistence type="predicted"/>
<reference evidence="1 2" key="1">
    <citation type="submission" date="2019-12" db="EMBL/GenBank/DDBJ databases">
        <title>Chromosome-level assembly of the Caenorhabditis remanei genome.</title>
        <authorList>
            <person name="Teterina A.A."/>
            <person name="Willis J.H."/>
            <person name="Phillips P.C."/>
        </authorList>
    </citation>
    <scope>NUCLEOTIDE SEQUENCE [LARGE SCALE GENOMIC DNA]</scope>
    <source>
        <strain evidence="1 2">PX506</strain>
        <tissue evidence="1">Whole organism</tissue>
    </source>
</reference>
<evidence type="ECO:0000313" key="1">
    <source>
        <dbReference type="EMBL" id="KAF1755593.1"/>
    </source>
</evidence>
<accession>A0A6A5GLP2</accession>
<sequence length="398" mass="47608">MSSEFPLFRLPLIVLNHGLKLMTPFEILSLSLCSKRCKTVCQSLRNQLKCKEKAVKFQLKFSKKREIRMEFNYYPNTRWIFELEQFMAIKGNRETIISIFQRKTSDRHELSETTYGVHIPNWIPTERSLEDIRDHIAGEEKLMKFYVPMEDGCFGFRTFINHLSYIFNITLTDLELHCQDFTRDENKKIIYSYCGNKRDTNCVKSLKLVGESENTLEDDEVLYHILSRQEAKCKLTLDILSSKFRFKENQLRFIPNQLVIRNSKWLTSVDIEHFNSFSVLIFQYHHLIWWWHVQCLIERWYFGWTPNWTVMMIEFRFINIDDIINKLRGRIPDSDLLRSEETIEGPNGLSHRIKYSINRGHGTIGEFLVENNKYLYIKMRENTEFSLSTFISMTKEMM</sequence>
<dbReference type="EMBL" id="WUAV01000004">
    <property type="protein sequence ID" value="KAF1755593.1"/>
    <property type="molecule type" value="Genomic_DNA"/>
</dbReference>
<gene>
    <name evidence="1" type="ORF">GCK72_012043</name>
</gene>
<dbReference type="RefSeq" id="XP_003103477.2">
    <property type="nucleotide sequence ID" value="XM_003103429.2"/>
</dbReference>
<dbReference type="Proteomes" id="UP000483820">
    <property type="component" value="Chromosome IV"/>
</dbReference>
<organism evidence="1 2">
    <name type="scientific">Caenorhabditis remanei</name>
    <name type="common">Caenorhabditis vulgaris</name>
    <dbReference type="NCBI Taxonomy" id="31234"/>
    <lineage>
        <taxon>Eukaryota</taxon>
        <taxon>Metazoa</taxon>
        <taxon>Ecdysozoa</taxon>
        <taxon>Nematoda</taxon>
        <taxon>Chromadorea</taxon>
        <taxon>Rhabditida</taxon>
        <taxon>Rhabditina</taxon>
        <taxon>Rhabditomorpha</taxon>
        <taxon>Rhabditoidea</taxon>
        <taxon>Rhabditidae</taxon>
        <taxon>Peloderinae</taxon>
        <taxon>Caenorhabditis</taxon>
    </lineage>
</organism>
<dbReference type="GeneID" id="9818692"/>
<evidence type="ECO:0008006" key="3">
    <source>
        <dbReference type="Google" id="ProtNLM"/>
    </source>
</evidence>
<comment type="caution">
    <text evidence="1">The sequence shown here is derived from an EMBL/GenBank/DDBJ whole genome shotgun (WGS) entry which is preliminary data.</text>
</comment>
<evidence type="ECO:0000313" key="2">
    <source>
        <dbReference type="Proteomes" id="UP000483820"/>
    </source>
</evidence>
<name>A0A6A5GLP2_CAERE</name>
<dbReference type="CTD" id="9818692"/>
<protein>
    <recommendedName>
        <fullName evidence="3">F-box domain-containing protein</fullName>
    </recommendedName>
</protein>